<dbReference type="HOGENOM" id="CLU_006974_0_1_1"/>
<feature type="compositionally biased region" description="Acidic residues" evidence="2">
    <location>
        <begin position="190"/>
        <end position="202"/>
    </location>
</feature>
<proteinExistence type="inferred from homology"/>
<dbReference type="Gene3D" id="3.30.420.40">
    <property type="match status" value="3"/>
</dbReference>
<dbReference type="InterPro" id="IPR043129">
    <property type="entry name" value="ATPase_NBD"/>
</dbReference>
<protein>
    <submittedName>
        <fullName evidence="3">Unplaced genomic scaffold supercont1.1, whole genome shotgun sequence</fullName>
    </submittedName>
</protein>
<comment type="similarity">
    <text evidence="1">Belongs to the actin family.</text>
</comment>
<sequence>MDTPASNTEAPPTPSPAPPQIPSASTTATTPAPAPAVASAPLKKQYNKRVNKKKVEGLLAYTTAFVPGTYNVKIPAGDYLQKERNADVARQMSLDRAKREEEELSSKISAAGDSERENPLSKILVIHPGSRNLRLGLASDFYPKEIPNCIARPAEAVQISGARKAPVMGSRVKSSREQHERNKKRKRGEMDEDDDHEEGDVDMSDRGDVGEWVDPVDESIGYLRDYLRNRLVQERLATDWRELTRVKANNSKVKPELLPEHNDPYRIDWTEPEGKPFFIGTDALRLPESAGYTVRYPILHRSLNRRDWASSQTVLDDISTIITSSLSTELSIPPRDYPLFSVLLIVPDHGDRVYIQEMTHLILQVLGFKSIAVQQEAYCAIFGAGMSSACVVDIGAQETSVTCVDEAMLLAETRVKLNYGGDDITSALTHLLLASNFPYRELDLARSQDWLMMDNLKIKLCTLEEHLVANTLWDFYVPRVEGLTQKWMLRTFDENILAPLVFFDTRMIDFDEKNGQGSFRFWNTSDDKVTDEITSAYEEPTSAMKALTTHLLPGASQTSAPGAQKSEAPSNSESTTPAPAPLAASSNASPEKPNASPSTTTLPQTPVPELNLPSTASTPAPAAGSAADAGTPGAPAAAPALLSLPTLASLAPQPTLSNSQIFTASSQSPLDAAIAASLSLCGTENKIRTLSHSILLIGGSSSIKGLPAFISDRLPSLLKQRGVPGNGEVTIVPPPRGLNPRYVSWKGGSVMCNIEGLGDMWIRRDEWEALGVRALKDRYMWF</sequence>
<feature type="region of interest" description="Disordered" evidence="2">
    <location>
        <begin position="554"/>
        <end position="633"/>
    </location>
</feature>
<feature type="region of interest" description="Disordered" evidence="2">
    <location>
        <begin position="161"/>
        <end position="210"/>
    </location>
</feature>
<feature type="compositionally biased region" description="Polar residues" evidence="2">
    <location>
        <begin position="595"/>
        <end position="604"/>
    </location>
</feature>
<dbReference type="Pfam" id="PF00022">
    <property type="entry name" value="Actin"/>
    <property type="match status" value="2"/>
</dbReference>
<accession>A0A0D0VYT1</accession>
<evidence type="ECO:0000313" key="3">
    <source>
        <dbReference type="EMBL" id="KIR50515.1"/>
    </source>
</evidence>
<organism evidence="3">
    <name type="scientific">Cryptococcus bacillisporus CA1280</name>
    <dbReference type="NCBI Taxonomy" id="1296109"/>
    <lineage>
        <taxon>Eukaryota</taxon>
        <taxon>Fungi</taxon>
        <taxon>Dikarya</taxon>
        <taxon>Basidiomycota</taxon>
        <taxon>Agaricomycotina</taxon>
        <taxon>Tremellomycetes</taxon>
        <taxon>Tremellales</taxon>
        <taxon>Cryptococcaceae</taxon>
        <taxon>Cryptococcus</taxon>
        <taxon>Cryptococcus gattii species complex</taxon>
    </lineage>
</organism>
<feature type="compositionally biased region" description="Low complexity" evidence="2">
    <location>
        <begin position="572"/>
        <end position="591"/>
    </location>
</feature>
<dbReference type="OrthoDB" id="5572108at2759"/>
<feature type="compositionally biased region" description="Low complexity" evidence="2">
    <location>
        <begin position="22"/>
        <end position="41"/>
    </location>
</feature>
<dbReference type="SUPFAM" id="SSF53067">
    <property type="entry name" value="Actin-like ATPase domain"/>
    <property type="match status" value="2"/>
</dbReference>
<feature type="compositionally biased region" description="Low complexity" evidence="2">
    <location>
        <begin position="612"/>
        <end position="633"/>
    </location>
</feature>
<evidence type="ECO:0000256" key="1">
    <source>
        <dbReference type="RuleBase" id="RU000487"/>
    </source>
</evidence>
<dbReference type="CDD" id="cd10206">
    <property type="entry name" value="ASKHA_NBD_Arp8-like"/>
    <property type="match status" value="1"/>
</dbReference>
<feature type="compositionally biased region" description="Pro residues" evidence="2">
    <location>
        <begin position="11"/>
        <end position="21"/>
    </location>
</feature>
<feature type="compositionally biased region" description="Polar residues" evidence="2">
    <location>
        <begin position="555"/>
        <end position="571"/>
    </location>
</feature>
<dbReference type="Gene3D" id="3.90.640.10">
    <property type="entry name" value="Actin, Chain A, domain 4"/>
    <property type="match status" value="1"/>
</dbReference>
<dbReference type="EMBL" id="KN847973">
    <property type="protein sequence ID" value="KIR50515.1"/>
    <property type="molecule type" value="Genomic_DNA"/>
</dbReference>
<dbReference type="AlphaFoldDB" id="A0A0D0VYT1"/>
<dbReference type="SMART" id="SM00268">
    <property type="entry name" value="ACTIN"/>
    <property type="match status" value="1"/>
</dbReference>
<dbReference type="FunFam" id="3.30.420.40:FF:000286">
    <property type="entry name" value="Actin-related protein 8"/>
    <property type="match status" value="1"/>
</dbReference>
<evidence type="ECO:0000256" key="2">
    <source>
        <dbReference type="SAM" id="MobiDB-lite"/>
    </source>
</evidence>
<dbReference type="InterPro" id="IPR004000">
    <property type="entry name" value="Actin"/>
</dbReference>
<feature type="region of interest" description="Disordered" evidence="2">
    <location>
        <begin position="1"/>
        <end position="41"/>
    </location>
</feature>
<dbReference type="PANTHER" id="PTHR11937">
    <property type="entry name" value="ACTIN"/>
    <property type="match status" value="1"/>
</dbReference>
<gene>
    <name evidence="3" type="ORF">I312_00456</name>
</gene>
<name>A0A0D0VYT1_CRYGA</name>
<feature type="compositionally biased region" description="Low complexity" evidence="2">
    <location>
        <begin position="1"/>
        <end position="10"/>
    </location>
</feature>
<reference evidence="3" key="1">
    <citation type="submission" date="2015-01" db="EMBL/GenBank/DDBJ databases">
        <title>The Genome Sequence of Cryptococcus gattii CA1280.</title>
        <authorList>
            <consortium name="The Broad Institute Genomics Platform"/>
            <person name="Cuomo C."/>
            <person name="Litvintseva A."/>
            <person name="Chen Y."/>
            <person name="Heitman J."/>
            <person name="Sun S."/>
            <person name="Springer D."/>
            <person name="Dromer F."/>
            <person name="Young S."/>
            <person name="Zeng Q."/>
            <person name="Gargeya S."/>
            <person name="Abouelleil A."/>
            <person name="Alvarado L."/>
            <person name="Chapman S.B."/>
            <person name="Gainer-Dewar J."/>
            <person name="Goldberg J."/>
            <person name="Griggs A."/>
            <person name="Gujja S."/>
            <person name="Hansen M."/>
            <person name="Howarth C."/>
            <person name="Imamovic A."/>
            <person name="Larimer J."/>
            <person name="Murphy C."/>
            <person name="Naylor J."/>
            <person name="Pearson M."/>
            <person name="Priest M."/>
            <person name="Roberts A."/>
            <person name="Saif S."/>
            <person name="Shea T."/>
            <person name="Sykes S."/>
            <person name="Wortman J."/>
            <person name="Nusbaum C."/>
            <person name="Birren B."/>
        </authorList>
    </citation>
    <scope>NUCLEOTIDE SEQUENCE [LARGE SCALE GENOMIC DNA]</scope>
    <source>
        <strain evidence="3">CA1280</strain>
    </source>
</reference>